<proteinExistence type="predicted"/>
<name>A0ABS0H9Z1_9ACTN</name>
<keyword evidence="2" id="KW-1185">Reference proteome</keyword>
<protein>
    <submittedName>
        <fullName evidence="1">Uncharacterized protein</fullName>
    </submittedName>
</protein>
<evidence type="ECO:0000313" key="2">
    <source>
        <dbReference type="Proteomes" id="UP000638560"/>
    </source>
</evidence>
<comment type="caution">
    <text evidence="1">The sequence shown here is derived from an EMBL/GenBank/DDBJ whole genome shotgun (WGS) entry which is preliminary data.</text>
</comment>
<organism evidence="1 2">
    <name type="scientific">Plantactinospora alkalitolerans</name>
    <dbReference type="NCBI Taxonomy" id="2789879"/>
    <lineage>
        <taxon>Bacteria</taxon>
        <taxon>Bacillati</taxon>
        <taxon>Actinomycetota</taxon>
        <taxon>Actinomycetes</taxon>
        <taxon>Micromonosporales</taxon>
        <taxon>Micromonosporaceae</taxon>
        <taxon>Plantactinospora</taxon>
    </lineage>
</organism>
<evidence type="ECO:0000313" key="1">
    <source>
        <dbReference type="EMBL" id="MBF9135302.1"/>
    </source>
</evidence>
<dbReference type="EMBL" id="JADPUN010000422">
    <property type="protein sequence ID" value="MBF9135302.1"/>
    <property type="molecule type" value="Genomic_DNA"/>
</dbReference>
<accession>A0ABS0H9Z1</accession>
<dbReference type="RefSeq" id="WP_196206758.1">
    <property type="nucleotide sequence ID" value="NZ_JADPUN010000422.1"/>
</dbReference>
<sequence length="123" mass="13203">MGLTGRRYSPLNRAEVHADMHNDPEGTRRAVAAQPGVAAAHRDCAECADLDPQAAYATSRRGQVVLDMPTIAAGLNLPPGARPVRMWVSDDPQLLHLVIEAPELEEALLAAATPYVMLNPAEE</sequence>
<dbReference type="Proteomes" id="UP000638560">
    <property type="component" value="Unassembled WGS sequence"/>
</dbReference>
<reference evidence="1 2" key="1">
    <citation type="submission" date="2020-11" db="EMBL/GenBank/DDBJ databases">
        <title>A novel isolate from a Black sea contaminated sediment with potential to produce alkanes: Plantactinospora alkalitolerans sp. nov.</title>
        <authorList>
            <person name="Carro L."/>
            <person name="Veyisoglu A."/>
            <person name="Guven K."/>
            <person name="Schumann P."/>
            <person name="Klenk H.-P."/>
            <person name="Sahin N."/>
        </authorList>
    </citation>
    <scope>NUCLEOTIDE SEQUENCE [LARGE SCALE GENOMIC DNA]</scope>
    <source>
        <strain evidence="1 2">S1510</strain>
    </source>
</reference>
<gene>
    <name evidence="1" type="ORF">I0C86_41360</name>
</gene>